<reference evidence="3" key="1">
    <citation type="submission" date="2019-08" db="EMBL/GenBank/DDBJ databases">
        <authorList>
            <person name="Kucharzyk K."/>
            <person name="Murdoch R.W."/>
            <person name="Higgins S."/>
            <person name="Loffler F."/>
        </authorList>
    </citation>
    <scope>NUCLEOTIDE SEQUENCE</scope>
</reference>
<gene>
    <name evidence="3" type="ORF">SDC9_116307</name>
</gene>
<evidence type="ECO:0000259" key="2">
    <source>
        <dbReference type="Pfam" id="PF05598"/>
    </source>
</evidence>
<evidence type="ECO:0000313" key="3">
    <source>
        <dbReference type="EMBL" id="MPM69362.1"/>
    </source>
</evidence>
<feature type="domain" description="Transposase InsH N-terminal" evidence="2">
    <location>
        <begin position="16"/>
        <end position="109"/>
    </location>
</feature>
<name>A0A645BVS2_9ZZZZ</name>
<dbReference type="GO" id="GO:0006313">
    <property type="term" value="P:DNA transposition"/>
    <property type="evidence" value="ECO:0007669"/>
    <property type="project" value="InterPro"/>
</dbReference>
<dbReference type="NCBIfam" id="NF033551">
    <property type="entry name" value="transpos_IS1182"/>
    <property type="match status" value="1"/>
</dbReference>
<dbReference type="InterPro" id="IPR008490">
    <property type="entry name" value="Transposase_InsH_N"/>
</dbReference>
<dbReference type="InterPro" id="IPR002559">
    <property type="entry name" value="Transposase_11"/>
</dbReference>
<accession>A0A645BVS2</accession>
<comment type="caution">
    <text evidence="3">The sequence shown here is derived from an EMBL/GenBank/DDBJ whole genome shotgun (WGS) entry which is preliminary data.</text>
</comment>
<proteinExistence type="predicted"/>
<dbReference type="Pfam" id="PF01609">
    <property type="entry name" value="DDE_Tnp_1"/>
    <property type="match status" value="1"/>
</dbReference>
<evidence type="ECO:0000259" key="1">
    <source>
        <dbReference type="Pfam" id="PF01609"/>
    </source>
</evidence>
<dbReference type="PANTHER" id="PTHR33408">
    <property type="entry name" value="TRANSPOSASE"/>
    <property type="match status" value="1"/>
</dbReference>
<dbReference type="AlphaFoldDB" id="A0A645BVS2"/>
<dbReference type="GO" id="GO:0003677">
    <property type="term" value="F:DNA binding"/>
    <property type="evidence" value="ECO:0007669"/>
    <property type="project" value="InterPro"/>
</dbReference>
<dbReference type="GO" id="GO:0004803">
    <property type="term" value="F:transposase activity"/>
    <property type="evidence" value="ECO:0007669"/>
    <property type="project" value="InterPro"/>
</dbReference>
<dbReference type="InterPro" id="IPR047629">
    <property type="entry name" value="IS1182_transpos"/>
</dbReference>
<protein>
    <submittedName>
        <fullName evidence="3">IS1182 family transposase ISPa90</fullName>
    </submittedName>
</protein>
<dbReference type="EMBL" id="VSSQ01022821">
    <property type="protein sequence ID" value="MPM69362.1"/>
    <property type="molecule type" value="Genomic_DNA"/>
</dbReference>
<sequence>MNYIHGESREQMKIESIESYIDEDNEVRVIDKLIDAMDIESLGFKIGNNEFIGRPKFDPRDLLKLYVYGYFNGIRSSRKLAKQCIINREVIWLIKDLKPKYRVISDFRKDNVESLEALFKSFVNYCINLGLYGKELVALDGTKLEASASKRKHYSRNKIAKMKEIANNKIQDYLYELETADRLDDEEDINKETISLKIDDLNNKLKYYNELENIMDETGENEINLTDNDAKTVKFGAHQGTDVGYNIQTVVDSTNKLITTFEVTNNSADQGQLFNMSTKAKEIYDVKKLEVLADKGYFDSEDIDNCEKEKIIAYVSRPDYSNGIGDKRYFSDKFKYNEENDTYTCPEGQILLCKTKKADAKTKEYANLKACILCLNREKCTKAKMGKVIKRDNYAAAIERMIDRLKKDETKYSQRKCIVEHPFGTLKRSMNFTYLLLRNFVKVRGEISIAFFSYNLKRVIKILGVKELVEILIKLFSLIFTNDIKIKIS</sequence>
<feature type="domain" description="Transposase IS4-like" evidence="1">
    <location>
        <begin position="225"/>
        <end position="456"/>
    </location>
</feature>
<organism evidence="3">
    <name type="scientific">bioreactor metagenome</name>
    <dbReference type="NCBI Taxonomy" id="1076179"/>
    <lineage>
        <taxon>unclassified sequences</taxon>
        <taxon>metagenomes</taxon>
        <taxon>ecological metagenomes</taxon>
    </lineage>
</organism>
<dbReference type="Pfam" id="PF05598">
    <property type="entry name" value="DUF772"/>
    <property type="match status" value="1"/>
</dbReference>